<dbReference type="Proteomes" id="UP001056386">
    <property type="component" value="Chromosome 1"/>
</dbReference>
<sequence length="139" mass="15836">MSAFYSLLDLCDGEHVRLRDTRLDKQKGVLFTFVGWCERCALDHTVERRAPAGLFKTTQADPRWGAPIHNTAFRLKMPYSIPMTKGTQFSIGAIRFEMLKDQVVKPLDPIPASWFVDLSLDVIETTEPEEFDFQGIDLA</sequence>
<evidence type="ECO:0000313" key="1">
    <source>
        <dbReference type="EMBL" id="USS45106.1"/>
    </source>
</evidence>
<keyword evidence="2" id="KW-1185">Reference proteome</keyword>
<name>A0ABY5BDK3_BURGL</name>
<reference evidence="1" key="1">
    <citation type="submission" date="2022-06" db="EMBL/GenBank/DDBJ databases">
        <title>Draft genome sequence of Burkholderia glumae strain GR20004 isolated from rice panicle showing bacterial panicle blight.</title>
        <authorList>
            <person name="Choi S.Y."/>
            <person name="Lee Y.H."/>
        </authorList>
    </citation>
    <scope>NUCLEOTIDE SEQUENCE</scope>
    <source>
        <strain evidence="1">GR20004</strain>
    </source>
</reference>
<dbReference type="EMBL" id="CP099587">
    <property type="protein sequence ID" value="USS45106.1"/>
    <property type="molecule type" value="Genomic_DNA"/>
</dbReference>
<dbReference type="RefSeq" id="WP_209953977.1">
    <property type="nucleotide sequence ID" value="NZ_CP021074.1"/>
</dbReference>
<proteinExistence type="predicted"/>
<organism evidence="1 2">
    <name type="scientific">Burkholderia glumae</name>
    <name type="common">Pseudomonas glumae</name>
    <dbReference type="NCBI Taxonomy" id="337"/>
    <lineage>
        <taxon>Bacteria</taxon>
        <taxon>Pseudomonadati</taxon>
        <taxon>Pseudomonadota</taxon>
        <taxon>Betaproteobacteria</taxon>
        <taxon>Burkholderiales</taxon>
        <taxon>Burkholderiaceae</taxon>
        <taxon>Burkholderia</taxon>
    </lineage>
</organism>
<accession>A0ABY5BDK3</accession>
<evidence type="ECO:0000313" key="2">
    <source>
        <dbReference type="Proteomes" id="UP001056386"/>
    </source>
</evidence>
<protein>
    <submittedName>
        <fullName evidence="1">Uncharacterized protein</fullName>
    </submittedName>
</protein>
<gene>
    <name evidence="1" type="ORF">NFI99_26310</name>
</gene>